<keyword evidence="1" id="KW-0051">Antiviral defense</keyword>
<gene>
    <name evidence="3" type="primary">cmr4</name>
    <name evidence="3" type="ORF">Q9L42_009970</name>
</gene>
<accession>A0AAU7NZL0</accession>
<evidence type="ECO:0000256" key="1">
    <source>
        <dbReference type="ARBA" id="ARBA00023118"/>
    </source>
</evidence>
<protein>
    <submittedName>
        <fullName evidence="3">Type III-B CRISPR module RAMP protein Cmr4</fullName>
    </submittedName>
</protein>
<dbReference type="Pfam" id="PF03787">
    <property type="entry name" value="RAMPs"/>
    <property type="match status" value="1"/>
</dbReference>
<evidence type="ECO:0000259" key="2">
    <source>
        <dbReference type="Pfam" id="PF03787"/>
    </source>
</evidence>
<dbReference type="EMBL" id="CP157743">
    <property type="protein sequence ID" value="XBS22432.1"/>
    <property type="molecule type" value="Genomic_DNA"/>
</dbReference>
<sequence length="294" mass="32149">MTSNNALIGLWTETSLHAGAGGSVEGIDLPIQREAHSSWPCVYGSAVKGALRAKAEDKFGKDNTSIKFVFGPDSDSDSASEHAGALLVGDARLLLLPVRSLNSHFKWVTCPAILERLQRDGRRLGIPLDFALPQKIDKTKVLLAEIDGNDLFLEEYRFSTEEAELTNMVQTLSRLSGIDESTLTAQLVIVHNDQFNYLSRYATSVAAHIAIDNNSKTVRKGALWYEETLPPETVLYCALSAYRSRDDKNSLPADAILNCITQDLLGASPYLQLGGNETVGMGWCKVAINQHQQA</sequence>
<dbReference type="RefSeq" id="WP_305908585.1">
    <property type="nucleotide sequence ID" value="NZ_CP157743.1"/>
</dbReference>
<proteinExistence type="predicted"/>
<name>A0AAU7NZL0_9GAMM</name>
<dbReference type="InterPro" id="IPR013410">
    <property type="entry name" value="CRISPR-assoc_RAMP_Cmr4"/>
</dbReference>
<evidence type="ECO:0000313" key="4">
    <source>
        <dbReference type="Proteomes" id="UP001225378"/>
    </source>
</evidence>
<evidence type="ECO:0000313" key="3">
    <source>
        <dbReference type="EMBL" id="XBS22432.1"/>
    </source>
</evidence>
<dbReference type="InterPro" id="IPR005537">
    <property type="entry name" value="RAMP_III_fam"/>
</dbReference>
<dbReference type="GO" id="GO:0051607">
    <property type="term" value="P:defense response to virus"/>
    <property type="evidence" value="ECO:0007669"/>
    <property type="project" value="UniProtKB-KW"/>
</dbReference>
<reference evidence="3 4" key="1">
    <citation type="journal article" date="2024" name="Microbiology">
        <title>Methylomarinum rosea sp. nov., a novel halophilic methanotrophic bacterium from the hypersaline Lake Elton.</title>
        <authorList>
            <person name="Suleimanov R.Z."/>
            <person name="Oshkin I.Y."/>
            <person name="Danilova O.V."/>
            <person name="Suzina N.E."/>
            <person name="Dedysh S.N."/>
        </authorList>
    </citation>
    <scope>NUCLEOTIDE SEQUENCE [LARGE SCALE GENOMIC DNA]</scope>
    <source>
        <strain evidence="3 4">Ch1-1</strain>
    </source>
</reference>
<feature type="domain" description="CRISPR type III-associated protein" evidence="2">
    <location>
        <begin position="12"/>
        <end position="285"/>
    </location>
</feature>
<dbReference type="KEGG" id="mech:Q9L42_009970"/>
<dbReference type="PANTHER" id="PTHR36700">
    <property type="entry name" value="CRISPR SYSTEM CMR SUBUNIT CMR4"/>
    <property type="match status" value="1"/>
</dbReference>
<dbReference type="NCBIfam" id="TIGR02580">
    <property type="entry name" value="cas_RAMP_Cmr4"/>
    <property type="match status" value="1"/>
</dbReference>
<dbReference type="AlphaFoldDB" id="A0AAU7NZL0"/>
<organism evidence="3 4">
    <name type="scientific">Methylomarinum roseum</name>
    <dbReference type="NCBI Taxonomy" id="3067653"/>
    <lineage>
        <taxon>Bacteria</taxon>
        <taxon>Pseudomonadati</taxon>
        <taxon>Pseudomonadota</taxon>
        <taxon>Gammaproteobacteria</taxon>
        <taxon>Methylococcales</taxon>
        <taxon>Methylococcaceae</taxon>
        <taxon>Methylomarinum</taxon>
    </lineage>
</organism>
<dbReference type="Proteomes" id="UP001225378">
    <property type="component" value="Chromosome"/>
</dbReference>
<keyword evidence="4" id="KW-1185">Reference proteome</keyword>
<dbReference type="PANTHER" id="PTHR36700:SF1">
    <property type="entry name" value="CRISPR SYSTEM CMR SUBUNIT CMR4"/>
    <property type="match status" value="1"/>
</dbReference>